<keyword evidence="2" id="KW-1185">Reference proteome</keyword>
<reference evidence="1 2" key="1">
    <citation type="submission" date="2021-06" db="EMBL/GenBank/DDBJ databases">
        <authorList>
            <person name="Palmer J.M."/>
        </authorList>
    </citation>
    <scope>NUCLEOTIDE SEQUENCE [LARGE SCALE GENOMIC DNA]</scope>
    <source>
        <strain evidence="2">if_2019</strain>
        <tissue evidence="1">Muscle</tissue>
    </source>
</reference>
<sequence length="104" mass="11963">MILKVKLLDMEFLSWFGYTWSVCEAGWMYSLILSNAYGDGLWWRNEPFTGNSSRGHFCCQHASCPLKTSVAMCYMINQHILEWPFIVASLRHTCTIIMLSKSAS</sequence>
<dbReference type="Proteomes" id="UP001482620">
    <property type="component" value="Unassembled WGS sequence"/>
</dbReference>
<gene>
    <name evidence="1" type="ORF">ILYODFUR_026111</name>
</gene>
<organism evidence="1 2">
    <name type="scientific">Ilyodon furcidens</name>
    <name type="common">goldbreast splitfin</name>
    <dbReference type="NCBI Taxonomy" id="33524"/>
    <lineage>
        <taxon>Eukaryota</taxon>
        <taxon>Metazoa</taxon>
        <taxon>Chordata</taxon>
        <taxon>Craniata</taxon>
        <taxon>Vertebrata</taxon>
        <taxon>Euteleostomi</taxon>
        <taxon>Actinopterygii</taxon>
        <taxon>Neopterygii</taxon>
        <taxon>Teleostei</taxon>
        <taxon>Neoteleostei</taxon>
        <taxon>Acanthomorphata</taxon>
        <taxon>Ovalentaria</taxon>
        <taxon>Atherinomorphae</taxon>
        <taxon>Cyprinodontiformes</taxon>
        <taxon>Goodeidae</taxon>
        <taxon>Ilyodon</taxon>
    </lineage>
</organism>
<evidence type="ECO:0000313" key="1">
    <source>
        <dbReference type="EMBL" id="MEQ2222416.1"/>
    </source>
</evidence>
<proteinExistence type="predicted"/>
<dbReference type="EMBL" id="JAHRIQ010003266">
    <property type="protein sequence ID" value="MEQ2222416.1"/>
    <property type="molecule type" value="Genomic_DNA"/>
</dbReference>
<comment type="caution">
    <text evidence="1">The sequence shown here is derived from an EMBL/GenBank/DDBJ whole genome shotgun (WGS) entry which is preliminary data.</text>
</comment>
<evidence type="ECO:0000313" key="2">
    <source>
        <dbReference type="Proteomes" id="UP001482620"/>
    </source>
</evidence>
<protein>
    <submittedName>
        <fullName evidence="1">Uncharacterized protein</fullName>
    </submittedName>
</protein>
<name>A0ABV0SQN8_9TELE</name>
<accession>A0ABV0SQN8</accession>